<keyword evidence="3" id="KW-0201">Cytochrome c-type biogenesis</keyword>
<keyword evidence="2" id="KW-0677">Repeat</keyword>
<dbReference type="GO" id="GO:0005886">
    <property type="term" value="C:plasma membrane"/>
    <property type="evidence" value="ECO:0007669"/>
    <property type="project" value="TreeGrafter"/>
</dbReference>
<dbReference type="AlphaFoldDB" id="A0AAW8NVK8"/>
<evidence type="ECO:0000256" key="3">
    <source>
        <dbReference type="ARBA" id="ARBA00022748"/>
    </source>
</evidence>
<dbReference type="GO" id="GO:0017004">
    <property type="term" value="P:cytochrome complex assembly"/>
    <property type="evidence" value="ECO:0007669"/>
    <property type="project" value="UniProtKB-KW"/>
</dbReference>
<evidence type="ECO:0000313" key="9">
    <source>
        <dbReference type="Proteomes" id="UP001269402"/>
    </source>
</evidence>
<evidence type="ECO:0000256" key="2">
    <source>
        <dbReference type="ARBA" id="ARBA00022737"/>
    </source>
</evidence>
<dbReference type="InterPro" id="IPR017560">
    <property type="entry name" value="Cyt_c_biogenesis_CcmI"/>
</dbReference>
<comment type="subcellular location">
    <subcellularLocation>
        <location evidence="1">Cell envelope</location>
    </subcellularLocation>
</comment>
<dbReference type="SUPFAM" id="SSF48452">
    <property type="entry name" value="TPR-like"/>
    <property type="match status" value="1"/>
</dbReference>
<dbReference type="InterPro" id="IPR056413">
    <property type="entry name" value="TPR_CcmH_CycH"/>
</dbReference>
<sequence>MLFWILVAVLTAVVAAVLLYPLLRGAKAAENIRAGEAAVYRDQLRELDRDLNGGLITPEEADYARAEIGRRLIAVSAGGPEEAPKPARHHRFTEAFVLLVLPLLGLCLYLTTGRPDLPSQPLEARLENPGNDMAVLIVKAERHLAESPDDGKGWDVLAPIYLRTMRVNDAQLAYRNAIRLLGPSPARLDGLAETLMAVSDGVVTEETRQVLEQSLTLEPDNPRARFYVALSMEQAGRRDEARQAFEALAKQSPADAPWLPLVNQHIAMNGSAPGGADQAPPGANQAAPGANLAAPGANQAAPGNPTQQDVAAAENMNAGDRQQMIRGMVASLDAKLSADPNNFEGWVRLVRSYAVLNDKDRAADALKRGLAAFPLPGEQGSQLLALARELGISTEGLAE</sequence>
<feature type="compositionally biased region" description="Low complexity" evidence="5">
    <location>
        <begin position="270"/>
        <end position="305"/>
    </location>
</feature>
<dbReference type="PANTHER" id="PTHR47870:SF1">
    <property type="entry name" value="CYTOCHROME C-TYPE BIOGENESIS PROTEIN CCMH"/>
    <property type="match status" value="1"/>
</dbReference>
<dbReference type="NCBIfam" id="TIGR03142">
    <property type="entry name" value="cytochro_ccmI"/>
    <property type="match status" value="1"/>
</dbReference>
<accession>A0AAW8NVK8</accession>
<evidence type="ECO:0000256" key="6">
    <source>
        <dbReference type="SAM" id="Phobius"/>
    </source>
</evidence>
<evidence type="ECO:0000256" key="1">
    <source>
        <dbReference type="ARBA" id="ARBA00004196"/>
    </source>
</evidence>
<protein>
    <submittedName>
        <fullName evidence="8">C-type cytochrome biogenesis protein CcmI</fullName>
    </submittedName>
</protein>
<dbReference type="Proteomes" id="UP001269402">
    <property type="component" value="Unassembled WGS sequence"/>
</dbReference>
<dbReference type="GO" id="GO:0030313">
    <property type="term" value="C:cell envelope"/>
    <property type="evidence" value="ECO:0007669"/>
    <property type="project" value="UniProtKB-SubCell"/>
</dbReference>
<comment type="caution">
    <text evidence="8">The sequence shown here is derived from an EMBL/GenBank/DDBJ whole genome shotgun (WGS) entry which is preliminary data.</text>
</comment>
<keyword evidence="6" id="KW-0472">Membrane</keyword>
<dbReference type="Gene3D" id="1.25.40.10">
    <property type="entry name" value="Tetratricopeptide repeat domain"/>
    <property type="match status" value="2"/>
</dbReference>
<evidence type="ECO:0000259" key="7">
    <source>
        <dbReference type="Pfam" id="PF23914"/>
    </source>
</evidence>
<dbReference type="Pfam" id="PF23914">
    <property type="entry name" value="TPR_CcmH_CycH"/>
    <property type="match status" value="1"/>
</dbReference>
<reference evidence="9" key="1">
    <citation type="submission" date="2023-07" db="EMBL/GenBank/DDBJ databases">
        <title>Genomic characterization of faba bean (Vicia faba) microsymbionts in Mexican soils.</title>
        <authorList>
            <person name="Rivera Orduna F.N."/>
            <person name="Guevara-Luna J."/>
            <person name="Yan J."/>
            <person name="Arroyo-Herrera I."/>
            <person name="Li Y."/>
            <person name="Vasquez-Murrieta M.S."/>
            <person name="Wang E.T."/>
        </authorList>
    </citation>
    <scope>NUCLEOTIDE SEQUENCE [LARGE SCALE GENOMIC DNA]</scope>
    <source>
        <strain evidence="9">CH6</strain>
    </source>
</reference>
<proteinExistence type="predicted"/>
<dbReference type="PANTHER" id="PTHR47870">
    <property type="entry name" value="CYTOCHROME C-TYPE BIOGENESIS PROTEIN CCMH"/>
    <property type="match status" value="1"/>
</dbReference>
<evidence type="ECO:0000256" key="5">
    <source>
        <dbReference type="SAM" id="MobiDB-lite"/>
    </source>
</evidence>
<evidence type="ECO:0000256" key="4">
    <source>
        <dbReference type="ARBA" id="ARBA00022803"/>
    </source>
</evidence>
<name>A0AAW8NVK8_9HYPH</name>
<keyword evidence="9" id="KW-1185">Reference proteome</keyword>
<keyword evidence="4" id="KW-0802">TPR repeat</keyword>
<organism evidence="8 9">
    <name type="scientific">Rhizobium redzepovicii</name>
    <dbReference type="NCBI Taxonomy" id="2867518"/>
    <lineage>
        <taxon>Bacteria</taxon>
        <taxon>Pseudomonadati</taxon>
        <taxon>Pseudomonadota</taxon>
        <taxon>Alphaproteobacteria</taxon>
        <taxon>Hyphomicrobiales</taxon>
        <taxon>Rhizobiaceae</taxon>
        <taxon>Rhizobium/Agrobacterium group</taxon>
        <taxon>Rhizobium</taxon>
    </lineage>
</organism>
<dbReference type="EMBL" id="JAVLSH010000001">
    <property type="protein sequence ID" value="MDR9758031.1"/>
    <property type="molecule type" value="Genomic_DNA"/>
</dbReference>
<feature type="transmembrane region" description="Helical" evidence="6">
    <location>
        <begin position="95"/>
        <end position="112"/>
    </location>
</feature>
<feature type="transmembrane region" description="Helical" evidence="6">
    <location>
        <begin position="6"/>
        <end position="23"/>
    </location>
</feature>
<keyword evidence="6" id="KW-1133">Transmembrane helix</keyword>
<evidence type="ECO:0000313" key="8">
    <source>
        <dbReference type="EMBL" id="MDR9758031.1"/>
    </source>
</evidence>
<dbReference type="InterPro" id="IPR011990">
    <property type="entry name" value="TPR-like_helical_dom_sf"/>
</dbReference>
<dbReference type="RefSeq" id="WP_310806666.1">
    <property type="nucleotide sequence ID" value="NZ_JAVLSH010000001.1"/>
</dbReference>
<feature type="domain" description="Cytochrome c-type biogenesis protein H TPR" evidence="7">
    <location>
        <begin position="131"/>
        <end position="257"/>
    </location>
</feature>
<gene>
    <name evidence="8" type="primary">ccmI</name>
    <name evidence="8" type="ORF">RJJ37_00010</name>
</gene>
<keyword evidence="6" id="KW-0812">Transmembrane</keyword>
<dbReference type="InterPro" id="IPR051263">
    <property type="entry name" value="C-type_cytochrome_biogenesis"/>
</dbReference>
<feature type="region of interest" description="Disordered" evidence="5">
    <location>
        <begin position="269"/>
        <end position="307"/>
    </location>
</feature>